<dbReference type="Proteomes" id="UP000799757">
    <property type="component" value="Unassembled WGS sequence"/>
</dbReference>
<keyword evidence="3" id="KW-1185">Reference proteome</keyword>
<keyword evidence="1" id="KW-0812">Transmembrane</keyword>
<protein>
    <submittedName>
        <fullName evidence="2">Uncharacterized protein</fullName>
    </submittedName>
</protein>
<feature type="transmembrane region" description="Helical" evidence="1">
    <location>
        <begin position="105"/>
        <end position="129"/>
    </location>
</feature>
<evidence type="ECO:0000313" key="3">
    <source>
        <dbReference type="Proteomes" id="UP000799757"/>
    </source>
</evidence>
<feature type="transmembrane region" description="Helical" evidence="1">
    <location>
        <begin position="35"/>
        <end position="53"/>
    </location>
</feature>
<dbReference type="AlphaFoldDB" id="A0A6A6XKE8"/>
<dbReference type="OrthoDB" id="3599804at2759"/>
<proteinExistence type="predicted"/>
<keyword evidence="1" id="KW-0472">Membrane</keyword>
<sequence>MSVAAAAPPPPPGTLNNAPTMNLGMEKAIQKFKSILPLVIAVSIFGASVWASMVSQIGTPSRWSESAVRVFMGISWLLFTCAMMIAVFSSIFLTEETINKKKNPIFLGGLVAWMLVLTIVGFVFMGLVTVAYAGAVGWVAIVVIVGFGGLFAAVALDEKRTSL</sequence>
<name>A0A6A6XKE8_9PLEO</name>
<feature type="transmembrane region" description="Helical" evidence="1">
    <location>
        <begin position="135"/>
        <end position="156"/>
    </location>
</feature>
<feature type="transmembrane region" description="Helical" evidence="1">
    <location>
        <begin position="73"/>
        <end position="93"/>
    </location>
</feature>
<accession>A0A6A6XKE8</accession>
<gene>
    <name evidence="2" type="ORF">K505DRAFT_322866</name>
</gene>
<evidence type="ECO:0000256" key="1">
    <source>
        <dbReference type="SAM" id="Phobius"/>
    </source>
</evidence>
<organism evidence="2 3">
    <name type="scientific">Melanomma pulvis-pyrius CBS 109.77</name>
    <dbReference type="NCBI Taxonomy" id="1314802"/>
    <lineage>
        <taxon>Eukaryota</taxon>
        <taxon>Fungi</taxon>
        <taxon>Dikarya</taxon>
        <taxon>Ascomycota</taxon>
        <taxon>Pezizomycotina</taxon>
        <taxon>Dothideomycetes</taxon>
        <taxon>Pleosporomycetidae</taxon>
        <taxon>Pleosporales</taxon>
        <taxon>Melanommataceae</taxon>
        <taxon>Melanomma</taxon>
    </lineage>
</organism>
<dbReference type="EMBL" id="MU001816">
    <property type="protein sequence ID" value="KAF2797010.1"/>
    <property type="molecule type" value="Genomic_DNA"/>
</dbReference>
<evidence type="ECO:0000313" key="2">
    <source>
        <dbReference type="EMBL" id="KAF2797010.1"/>
    </source>
</evidence>
<keyword evidence="1" id="KW-1133">Transmembrane helix</keyword>
<reference evidence="2" key="1">
    <citation type="journal article" date="2020" name="Stud. Mycol.">
        <title>101 Dothideomycetes genomes: a test case for predicting lifestyles and emergence of pathogens.</title>
        <authorList>
            <person name="Haridas S."/>
            <person name="Albert R."/>
            <person name="Binder M."/>
            <person name="Bloem J."/>
            <person name="Labutti K."/>
            <person name="Salamov A."/>
            <person name="Andreopoulos B."/>
            <person name="Baker S."/>
            <person name="Barry K."/>
            <person name="Bills G."/>
            <person name="Bluhm B."/>
            <person name="Cannon C."/>
            <person name="Castanera R."/>
            <person name="Culley D."/>
            <person name="Daum C."/>
            <person name="Ezra D."/>
            <person name="Gonzalez J."/>
            <person name="Henrissat B."/>
            <person name="Kuo A."/>
            <person name="Liang C."/>
            <person name="Lipzen A."/>
            <person name="Lutzoni F."/>
            <person name="Magnuson J."/>
            <person name="Mondo S."/>
            <person name="Nolan M."/>
            <person name="Ohm R."/>
            <person name="Pangilinan J."/>
            <person name="Park H.-J."/>
            <person name="Ramirez L."/>
            <person name="Alfaro M."/>
            <person name="Sun H."/>
            <person name="Tritt A."/>
            <person name="Yoshinaga Y."/>
            <person name="Zwiers L.-H."/>
            <person name="Turgeon B."/>
            <person name="Goodwin S."/>
            <person name="Spatafora J."/>
            <person name="Crous P."/>
            <person name="Grigoriev I."/>
        </authorList>
    </citation>
    <scope>NUCLEOTIDE SEQUENCE</scope>
    <source>
        <strain evidence="2">CBS 109.77</strain>
    </source>
</reference>